<dbReference type="AlphaFoldDB" id="W9S4I1"/>
<sequence length="71" mass="7596">MGVKSLFSEGFGCCIGAGDQVKGTVRSVDSQTSLIQAYTAGNTTESYTVSEFITGESQKGFTKAALLFYFY</sequence>
<keyword evidence="2" id="KW-1185">Reference proteome</keyword>
<reference evidence="2" key="1">
    <citation type="submission" date="2013-01" db="EMBL/GenBank/DDBJ databases">
        <title>Draft Genome Sequence of a Mulberry Tree, Morus notabilis C.K. Schneid.</title>
        <authorList>
            <person name="He N."/>
            <person name="Zhao S."/>
        </authorList>
    </citation>
    <scope>NUCLEOTIDE SEQUENCE</scope>
</reference>
<evidence type="ECO:0000313" key="1">
    <source>
        <dbReference type="EMBL" id="EXC25439.1"/>
    </source>
</evidence>
<organism evidence="1 2">
    <name type="scientific">Morus notabilis</name>
    <dbReference type="NCBI Taxonomy" id="981085"/>
    <lineage>
        <taxon>Eukaryota</taxon>
        <taxon>Viridiplantae</taxon>
        <taxon>Streptophyta</taxon>
        <taxon>Embryophyta</taxon>
        <taxon>Tracheophyta</taxon>
        <taxon>Spermatophyta</taxon>
        <taxon>Magnoliopsida</taxon>
        <taxon>eudicotyledons</taxon>
        <taxon>Gunneridae</taxon>
        <taxon>Pentapetalae</taxon>
        <taxon>rosids</taxon>
        <taxon>fabids</taxon>
        <taxon>Rosales</taxon>
        <taxon>Moraceae</taxon>
        <taxon>Moreae</taxon>
        <taxon>Morus</taxon>
    </lineage>
</organism>
<protein>
    <submittedName>
        <fullName evidence="1">Uncharacterized protein</fullName>
    </submittedName>
</protein>
<dbReference type="EMBL" id="KE346069">
    <property type="protein sequence ID" value="EXC25439.1"/>
    <property type="molecule type" value="Genomic_DNA"/>
</dbReference>
<gene>
    <name evidence="1" type="ORF">L484_016824</name>
</gene>
<name>W9S4I1_9ROSA</name>
<evidence type="ECO:0000313" key="2">
    <source>
        <dbReference type="Proteomes" id="UP000030645"/>
    </source>
</evidence>
<proteinExistence type="predicted"/>
<dbReference type="Proteomes" id="UP000030645">
    <property type="component" value="Unassembled WGS sequence"/>
</dbReference>
<accession>W9S4I1</accession>